<dbReference type="RefSeq" id="WP_262398662.1">
    <property type="nucleotide sequence ID" value="NZ_JACRTB010000002.1"/>
</dbReference>
<protein>
    <submittedName>
        <fullName evidence="5">TRAP transporter substrate-binding protein DctP</fullName>
    </submittedName>
</protein>
<dbReference type="NCBIfam" id="TIGR00787">
    <property type="entry name" value="dctP"/>
    <property type="match status" value="1"/>
</dbReference>
<organism evidence="5 6">
    <name type="scientific">Yanshouia hominis</name>
    <dbReference type="NCBI Taxonomy" id="2763673"/>
    <lineage>
        <taxon>Bacteria</taxon>
        <taxon>Bacillati</taxon>
        <taxon>Bacillota</taxon>
        <taxon>Clostridia</taxon>
        <taxon>Eubacteriales</taxon>
        <taxon>Oscillospiraceae</taxon>
        <taxon>Yanshouia</taxon>
    </lineage>
</organism>
<comment type="caution">
    <text evidence="5">The sequence shown here is derived from an EMBL/GenBank/DDBJ whole genome shotgun (WGS) entry which is preliminary data.</text>
</comment>
<dbReference type="InterPro" id="IPR018389">
    <property type="entry name" value="DctP_fam"/>
</dbReference>
<dbReference type="Gene3D" id="3.40.190.170">
    <property type="entry name" value="Bacterial extracellular solute-binding protein, family 7"/>
    <property type="match status" value="1"/>
</dbReference>
<evidence type="ECO:0000256" key="3">
    <source>
        <dbReference type="ARBA" id="ARBA00022729"/>
    </source>
</evidence>
<comment type="similarity">
    <text evidence="1">Belongs to the bacterial solute-binding protein 7 family.</text>
</comment>
<keyword evidence="6" id="KW-1185">Reference proteome</keyword>
<evidence type="ECO:0000256" key="1">
    <source>
        <dbReference type="ARBA" id="ARBA00009023"/>
    </source>
</evidence>
<dbReference type="Pfam" id="PF03480">
    <property type="entry name" value="DctP"/>
    <property type="match status" value="1"/>
</dbReference>
<feature type="chain" id="PRO_5045952980" evidence="4">
    <location>
        <begin position="32"/>
        <end position="354"/>
    </location>
</feature>
<dbReference type="CDD" id="cd13676">
    <property type="entry name" value="PBP2_TRAP_DctP2_like"/>
    <property type="match status" value="1"/>
</dbReference>
<evidence type="ECO:0000313" key="6">
    <source>
        <dbReference type="Proteomes" id="UP000658131"/>
    </source>
</evidence>
<name>A0ABR7NEZ0_9FIRM</name>
<dbReference type="InterPro" id="IPR004682">
    <property type="entry name" value="TRAP_DctP"/>
</dbReference>
<dbReference type="PANTHER" id="PTHR33376">
    <property type="match status" value="1"/>
</dbReference>
<keyword evidence="2" id="KW-0813">Transport</keyword>
<keyword evidence="3 4" id="KW-0732">Signal</keyword>
<dbReference type="PIRSF" id="PIRSF006470">
    <property type="entry name" value="DctB"/>
    <property type="match status" value="1"/>
</dbReference>
<sequence>MKKFASFALALSLFAMTLAGCGGASSSAAPAASGAAPEAASSAAPAGKTYEIKIATVGNEDHQSTVGATFFKEKVEELSNGQFKVNIFPNGALGGEREAAEGVKLGTIQMTIVTTDGTLPAWVPEVQVLSIPYLFANKEEAYDVLDNMLQDKFAPLFEAQGFKHLGFTELGFRHFTNNVREVKSAEDMKGLSIRVQEAPIWFALTDALGATATPVPFNELYTALQQGMVDGQENPVTSIATSRFNEVQKYMTLDGHTYAAQSMIMNKDFYDSLSAELQKAVDDAAAYAVVEQRKAISAQEDKYLEEIKAAGMIVTEPDLDSFVKATEGLYQREEVKKLVDPALVEEVMNYLASK</sequence>
<feature type="signal peptide" evidence="4">
    <location>
        <begin position="1"/>
        <end position="31"/>
    </location>
</feature>
<reference evidence="5 6" key="1">
    <citation type="submission" date="2020-08" db="EMBL/GenBank/DDBJ databases">
        <title>Genome public.</title>
        <authorList>
            <person name="Liu C."/>
            <person name="Sun Q."/>
        </authorList>
    </citation>
    <scope>NUCLEOTIDE SEQUENCE [LARGE SCALE GENOMIC DNA]</scope>
    <source>
        <strain evidence="5 6">BX1</strain>
    </source>
</reference>
<dbReference type="NCBIfam" id="NF037995">
    <property type="entry name" value="TRAP_S1"/>
    <property type="match status" value="1"/>
</dbReference>
<dbReference type="PROSITE" id="PS51257">
    <property type="entry name" value="PROKAR_LIPOPROTEIN"/>
    <property type="match status" value="1"/>
</dbReference>
<evidence type="ECO:0000256" key="2">
    <source>
        <dbReference type="ARBA" id="ARBA00022448"/>
    </source>
</evidence>
<evidence type="ECO:0000256" key="4">
    <source>
        <dbReference type="SAM" id="SignalP"/>
    </source>
</evidence>
<dbReference type="EMBL" id="JACRTB010000002">
    <property type="protein sequence ID" value="MBC8574967.1"/>
    <property type="molecule type" value="Genomic_DNA"/>
</dbReference>
<dbReference type="Proteomes" id="UP000658131">
    <property type="component" value="Unassembled WGS sequence"/>
</dbReference>
<gene>
    <name evidence="5" type="primary">dctP</name>
    <name evidence="5" type="ORF">H8717_00880</name>
</gene>
<evidence type="ECO:0000313" key="5">
    <source>
        <dbReference type="EMBL" id="MBC8574967.1"/>
    </source>
</evidence>
<dbReference type="InterPro" id="IPR038404">
    <property type="entry name" value="TRAP_DctP_sf"/>
</dbReference>
<accession>A0ABR7NEZ0</accession>
<proteinExistence type="inferred from homology"/>
<dbReference type="PANTHER" id="PTHR33376:SF7">
    <property type="entry name" value="C4-DICARBOXYLATE-BINDING PROTEIN DCTB"/>
    <property type="match status" value="1"/>
</dbReference>